<gene>
    <name evidence="1" type="ORF">GCM10011509_28340</name>
</gene>
<evidence type="ECO:0000313" key="1">
    <source>
        <dbReference type="EMBL" id="GGK78137.1"/>
    </source>
</evidence>
<accession>A0ABQ2FDE6</accession>
<name>A0ABQ2FDE6_9MICO</name>
<dbReference type="Proteomes" id="UP000662111">
    <property type="component" value="Unassembled WGS sequence"/>
</dbReference>
<protein>
    <submittedName>
        <fullName evidence="1">Uncharacterized protein</fullName>
    </submittedName>
</protein>
<keyword evidence="2" id="KW-1185">Reference proteome</keyword>
<dbReference type="RefSeq" id="WP_022922101.1">
    <property type="nucleotide sequence ID" value="NZ_BMLB01000006.1"/>
</dbReference>
<evidence type="ECO:0000313" key="2">
    <source>
        <dbReference type="Proteomes" id="UP000662111"/>
    </source>
</evidence>
<organism evidence="1 2">
    <name type="scientific">Ornithinimicrobium pekingense</name>
    <dbReference type="NCBI Taxonomy" id="384677"/>
    <lineage>
        <taxon>Bacteria</taxon>
        <taxon>Bacillati</taxon>
        <taxon>Actinomycetota</taxon>
        <taxon>Actinomycetes</taxon>
        <taxon>Micrococcales</taxon>
        <taxon>Ornithinimicrobiaceae</taxon>
        <taxon>Ornithinimicrobium</taxon>
    </lineage>
</organism>
<dbReference type="EMBL" id="BMLB01000006">
    <property type="protein sequence ID" value="GGK78137.1"/>
    <property type="molecule type" value="Genomic_DNA"/>
</dbReference>
<sequence>MHRLAAFLTALRRSRAERASAAGLTALLPVWHVGGSAVTTIHR</sequence>
<reference evidence="2" key="1">
    <citation type="journal article" date="2019" name="Int. J. Syst. Evol. Microbiol.">
        <title>The Global Catalogue of Microorganisms (GCM) 10K type strain sequencing project: providing services to taxonomists for standard genome sequencing and annotation.</title>
        <authorList>
            <consortium name="The Broad Institute Genomics Platform"/>
            <consortium name="The Broad Institute Genome Sequencing Center for Infectious Disease"/>
            <person name="Wu L."/>
            <person name="Ma J."/>
        </authorList>
    </citation>
    <scope>NUCLEOTIDE SEQUENCE [LARGE SCALE GENOMIC DNA]</scope>
    <source>
        <strain evidence="2">CGMCC 1.5362</strain>
    </source>
</reference>
<comment type="caution">
    <text evidence="1">The sequence shown here is derived from an EMBL/GenBank/DDBJ whole genome shotgun (WGS) entry which is preliminary data.</text>
</comment>
<proteinExistence type="predicted"/>